<sequence>MIFDATEIPIKNTESGCCDGVIEVNKLTNVALITGINGQDGTYLSEFLLKKGYTVHGIRRGNPQQDIKSKNDIHLHYSDLTDYAELVKIIQETQPDEIYNLAAQSNVKISFERPEYTTLTNALTPLKILEIIRTLGLEKKTRFFQASTGELFGNSQEIPQKESTPFYPKSPYAVSKLYAYWICVNYREAYDIFACNGILFNHESPIRPENFVTRKITKSAARIKKGLQDRLYLGNLNAKRDWGFAGDYVEAMWLMLQQDKPDDYIIATGKAHSVRELVEFAFREVDIEIKWEGEGLNEVGKDTSNGRILVEIDPAFYRPVEANALVGDSSKARELLGWEPRVTFEELVRMMTRNDINLLFDN</sequence>
<dbReference type="SUPFAM" id="SSF51735">
    <property type="entry name" value="NAD(P)-binding Rossmann-fold domains"/>
    <property type="match status" value="1"/>
</dbReference>
<organism evidence="7 8">
    <name type="scientific">Methanosarcina siciliae C2J</name>
    <dbReference type="NCBI Taxonomy" id="1434118"/>
    <lineage>
        <taxon>Archaea</taxon>
        <taxon>Methanobacteriati</taxon>
        <taxon>Methanobacteriota</taxon>
        <taxon>Stenosarchaea group</taxon>
        <taxon>Methanomicrobia</taxon>
        <taxon>Methanosarcinales</taxon>
        <taxon>Methanosarcinaceae</taxon>
        <taxon>Methanosarcina</taxon>
    </lineage>
</organism>
<evidence type="ECO:0000313" key="8">
    <source>
        <dbReference type="Proteomes" id="UP000033123"/>
    </source>
</evidence>
<name>A0A0E3PTD6_9EURY</name>
<evidence type="ECO:0000256" key="1">
    <source>
        <dbReference type="ARBA" id="ARBA00001937"/>
    </source>
</evidence>
<evidence type="ECO:0000259" key="6">
    <source>
        <dbReference type="Pfam" id="PF16363"/>
    </source>
</evidence>
<keyword evidence="5" id="KW-0521">NADP</keyword>
<evidence type="ECO:0000256" key="4">
    <source>
        <dbReference type="ARBA" id="ARBA00023239"/>
    </source>
</evidence>
<dbReference type="Gene3D" id="3.40.50.720">
    <property type="entry name" value="NAD(P)-binding Rossmann-like Domain"/>
    <property type="match status" value="1"/>
</dbReference>
<dbReference type="Proteomes" id="UP000033123">
    <property type="component" value="Chromosome"/>
</dbReference>
<dbReference type="PANTHER" id="PTHR43715">
    <property type="entry name" value="GDP-MANNOSE 4,6-DEHYDRATASE"/>
    <property type="match status" value="1"/>
</dbReference>
<dbReference type="STRING" id="1434118.MSSAC_4173"/>
<dbReference type="Gene3D" id="3.90.25.10">
    <property type="entry name" value="UDP-galactose 4-epimerase, domain 1"/>
    <property type="match status" value="1"/>
</dbReference>
<feature type="domain" description="NAD(P)-binding" evidence="6">
    <location>
        <begin position="32"/>
        <end position="351"/>
    </location>
</feature>
<dbReference type="GO" id="GO:0008446">
    <property type="term" value="F:GDP-mannose 4,6-dehydratase activity"/>
    <property type="evidence" value="ECO:0007669"/>
    <property type="project" value="UniProtKB-UniRule"/>
</dbReference>
<comment type="function">
    <text evidence="5">Catalyzes the conversion of GDP-D-mannose to GDP-4-dehydro-6-deoxy-D-mannose.</text>
</comment>
<comment type="caution">
    <text evidence="5">Lacks conserved residue(s) required for the propagation of feature annotation.</text>
</comment>
<keyword evidence="4 5" id="KW-0456">Lyase</keyword>
<dbReference type="GO" id="GO:0042351">
    <property type="term" value="P:'de novo' GDP-L-fucose biosynthetic process"/>
    <property type="evidence" value="ECO:0007669"/>
    <property type="project" value="TreeGrafter"/>
</dbReference>
<dbReference type="AlphaFoldDB" id="A0A0E3PTD6"/>
<evidence type="ECO:0000256" key="5">
    <source>
        <dbReference type="HAMAP-Rule" id="MF_00955"/>
    </source>
</evidence>
<proteinExistence type="inferred from homology"/>
<protein>
    <recommendedName>
        <fullName evidence="3 5">GDP-mannose 4,6-dehydratase</fullName>
        <ecNumber evidence="3 5">4.2.1.47</ecNumber>
    </recommendedName>
    <alternativeName>
        <fullName evidence="5">GDP-D-mannose dehydratase</fullName>
    </alternativeName>
</protein>
<dbReference type="InterPro" id="IPR016040">
    <property type="entry name" value="NAD(P)-bd_dom"/>
</dbReference>
<dbReference type="CDD" id="cd05260">
    <property type="entry name" value="GDP_MD_SDR_e"/>
    <property type="match status" value="1"/>
</dbReference>
<dbReference type="Pfam" id="PF16363">
    <property type="entry name" value="GDP_Man_Dehyd"/>
    <property type="match status" value="1"/>
</dbReference>
<dbReference type="NCBIfam" id="TIGR01472">
    <property type="entry name" value="gmd"/>
    <property type="match status" value="1"/>
</dbReference>
<comment type="cofactor">
    <cofactor evidence="1 5">
        <name>NADP(+)</name>
        <dbReference type="ChEBI" id="CHEBI:58349"/>
    </cofactor>
</comment>
<dbReference type="HAMAP" id="MF_00955">
    <property type="entry name" value="GDP_Man_dehydratase"/>
    <property type="match status" value="1"/>
</dbReference>
<evidence type="ECO:0000256" key="2">
    <source>
        <dbReference type="ARBA" id="ARBA00009263"/>
    </source>
</evidence>
<comment type="catalytic activity">
    <reaction evidence="5">
        <text>GDP-alpha-D-mannose = GDP-4-dehydro-alpha-D-rhamnose + H2O</text>
        <dbReference type="Rhea" id="RHEA:23820"/>
        <dbReference type="ChEBI" id="CHEBI:15377"/>
        <dbReference type="ChEBI" id="CHEBI:57527"/>
        <dbReference type="ChEBI" id="CHEBI:57964"/>
        <dbReference type="EC" id="4.2.1.47"/>
    </reaction>
</comment>
<dbReference type="EC" id="4.2.1.47" evidence="3 5"/>
<accession>A0A0E3PTD6</accession>
<evidence type="ECO:0000256" key="3">
    <source>
        <dbReference type="ARBA" id="ARBA00011989"/>
    </source>
</evidence>
<dbReference type="KEGG" id="msj:MSSAC_4173"/>
<dbReference type="PANTHER" id="PTHR43715:SF1">
    <property type="entry name" value="GDP-MANNOSE 4,6 DEHYDRATASE"/>
    <property type="match status" value="1"/>
</dbReference>
<reference evidence="7 8" key="1">
    <citation type="submission" date="2014-07" db="EMBL/GenBank/DDBJ databases">
        <title>Methanogenic archaea and the global carbon cycle.</title>
        <authorList>
            <person name="Henriksen J.R."/>
            <person name="Luke J."/>
            <person name="Reinhart S."/>
            <person name="Benedict M.N."/>
            <person name="Youngblut N.D."/>
            <person name="Metcalf M.E."/>
            <person name="Whitaker R.J."/>
            <person name="Metcalf W.W."/>
        </authorList>
    </citation>
    <scope>NUCLEOTIDE SEQUENCE [LARGE SCALE GENOMIC DNA]</scope>
    <source>
        <strain evidence="7 8">C2J</strain>
    </source>
</reference>
<dbReference type="EMBL" id="CP009508">
    <property type="protein sequence ID" value="AKB38763.1"/>
    <property type="molecule type" value="Genomic_DNA"/>
</dbReference>
<comment type="similarity">
    <text evidence="2 5">Belongs to the NAD(P)-dependent epimerase/dehydratase family. GDP-mannose 4,6-dehydratase subfamily.</text>
</comment>
<dbReference type="HOGENOM" id="CLU_007383_14_0_2"/>
<dbReference type="InterPro" id="IPR036291">
    <property type="entry name" value="NAD(P)-bd_dom_sf"/>
</dbReference>
<dbReference type="GO" id="GO:0070401">
    <property type="term" value="F:NADP+ binding"/>
    <property type="evidence" value="ECO:0007669"/>
    <property type="project" value="UniProtKB-UniRule"/>
</dbReference>
<dbReference type="PATRIC" id="fig|1434118.4.peg.5353"/>
<gene>
    <name evidence="5" type="primary">gmd</name>
    <name evidence="7" type="ORF">MSSAC_4173</name>
</gene>
<dbReference type="FunFam" id="3.40.50.720:FF:000924">
    <property type="entry name" value="GDP-mannose 4,6 dehydratase"/>
    <property type="match status" value="1"/>
</dbReference>
<evidence type="ECO:0000313" key="7">
    <source>
        <dbReference type="EMBL" id="AKB38763.1"/>
    </source>
</evidence>
<dbReference type="InterPro" id="IPR006368">
    <property type="entry name" value="GDP_Man_deHydtase"/>
</dbReference>